<dbReference type="HOGENOM" id="CLU_3209407_0_0_11"/>
<proteinExistence type="predicted"/>
<keyword evidence="1" id="KW-0472">Membrane</keyword>
<gene>
    <name evidence="2" type="ORF">N136_04229</name>
</gene>
<feature type="non-terminal residue" evidence="2">
    <location>
        <position position="1"/>
    </location>
</feature>
<organism evidence="2 3">
    <name type="scientific">Leifsonia aquatica ATCC 14665</name>
    <dbReference type="NCBI Taxonomy" id="1358026"/>
    <lineage>
        <taxon>Bacteria</taxon>
        <taxon>Bacillati</taxon>
        <taxon>Actinomycetota</taxon>
        <taxon>Actinomycetes</taxon>
        <taxon>Micrococcales</taxon>
        <taxon>Microbacteriaceae</taxon>
        <taxon>Leifsonia</taxon>
    </lineage>
</organism>
<name>U2SW06_LEIAQ</name>
<sequence length="44" mass="4252">APGAATLAATGSSVPWIIVVVAAVLVVGGAVLLVIRARRGRDAG</sequence>
<dbReference type="NCBIfam" id="TIGR01167">
    <property type="entry name" value="LPXTG_anchor"/>
    <property type="match status" value="1"/>
</dbReference>
<comment type="caution">
    <text evidence="2">The sequence shown here is derived from an EMBL/GenBank/DDBJ whole genome shotgun (WGS) entry which is preliminary data.</text>
</comment>
<accession>U2SW06</accession>
<dbReference type="EMBL" id="AWVQ01000703">
    <property type="protein sequence ID" value="ERK69448.1"/>
    <property type="molecule type" value="Genomic_DNA"/>
</dbReference>
<reference evidence="2 3" key="1">
    <citation type="submission" date="2013-08" db="EMBL/GenBank/DDBJ databases">
        <authorList>
            <person name="Weinstock G."/>
            <person name="Sodergren E."/>
            <person name="Wylie T."/>
            <person name="Fulton L."/>
            <person name="Fulton R."/>
            <person name="Fronick C."/>
            <person name="O'Laughlin M."/>
            <person name="Godfrey J."/>
            <person name="Miner T."/>
            <person name="Herter B."/>
            <person name="Appelbaum E."/>
            <person name="Cordes M."/>
            <person name="Lek S."/>
            <person name="Wollam A."/>
            <person name="Pepin K.H."/>
            <person name="Palsikar V.B."/>
            <person name="Mitreva M."/>
            <person name="Wilson R.K."/>
        </authorList>
    </citation>
    <scope>NUCLEOTIDE SEQUENCE [LARGE SCALE GENOMIC DNA]</scope>
    <source>
        <strain evidence="2 3">ATCC 14665</strain>
    </source>
</reference>
<feature type="transmembrane region" description="Helical" evidence="1">
    <location>
        <begin position="16"/>
        <end position="35"/>
    </location>
</feature>
<keyword evidence="1" id="KW-1133">Transmembrane helix</keyword>
<evidence type="ECO:0000313" key="2">
    <source>
        <dbReference type="EMBL" id="ERK69448.1"/>
    </source>
</evidence>
<dbReference type="AlphaFoldDB" id="U2SW06"/>
<evidence type="ECO:0000256" key="1">
    <source>
        <dbReference type="SAM" id="Phobius"/>
    </source>
</evidence>
<dbReference type="Proteomes" id="UP000016605">
    <property type="component" value="Unassembled WGS sequence"/>
</dbReference>
<keyword evidence="1" id="KW-0812">Transmembrane</keyword>
<evidence type="ECO:0000313" key="3">
    <source>
        <dbReference type="Proteomes" id="UP000016605"/>
    </source>
</evidence>
<protein>
    <submittedName>
        <fullName evidence="2">LPXTG-motif protein cell wall anchor domain protein</fullName>
    </submittedName>
</protein>